<evidence type="ECO:0000313" key="2">
    <source>
        <dbReference type="Proteomes" id="UP000284451"/>
    </source>
</evidence>
<proteinExistence type="predicted"/>
<protein>
    <submittedName>
        <fullName evidence="1">Uncharacterized protein</fullName>
    </submittedName>
</protein>
<dbReference type="InterPro" id="IPR044000">
    <property type="entry name" value="Phage_tube_2"/>
</dbReference>
<accession>A0A443K1Z7</accession>
<name>A0A443K1Z7_9RHOB</name>
<dbReference type="EMBL" id="SAUY01000038">
    <property type="protein sequence ID" value="RWR26789.1"/>
    <property type="molecule type" value="Genomic_DNA"/>
</dbReference>
<dbReference type="AlphaFoldDB" id="A0A443K1Z7"/>
<gene>
    <name evidence="1" type="ORF">D2T29_19625</name>
</gene>
<organism evidence="1 2">
    <name type="scientific">Paenirhodobacter populi</name>
    <dbReference type="NCBI Taxonomy" id="2306993"/>
    <lineage>
        <taxon>Bacteria</taxon>
        <taxon>Pseudomonadati</taxon>
        <taxon>Pseudomonadota</taxon>
        <taxon>Alphaproteobacteria</taxon>
        <taxon>Rhodobacterales</taxon>
        <taxon>Rhodobacter group</taxon>
        <taxon>Paenirhodobacter</taxon>
    </lineage>
</organism>
<comment type="caution">
    <text evidence="1">The sequence shown here is derived from an EMBL/GenBank/DDBJ whole genome shotgun (WGS) entry which is preliminary data.</text>
</comment>
<dbReference type="Pfam" id="PF18906">
    <property type="entry name" value="Phage_tube_2"/>
    <property type="match status" value="1"/>
</dbReference>
<evidence type="ECO:0000313" key="1">
    <source>
        <dbReference type="EMBL" id="RWR26789.1"/>
    </source>
</evidence>
<sequence>MAMYWAEKLLLIKSETDYGADPNPTEAADAILASDVKLSPMEGQDVSRELERTYMGAQPTVAAGLHSKITFKVEMKGSGTAGTAPAIAPIFNACAFVESVSGGEVIYTRLGRGADHGSATVYINIGGILYKMLGARGTAKLTVNAQGIAYLECEITGLFTMPEDQTPPTATYGSQLTLVPVVSTTENTPLFTIGGVQMVMNSFTLDFGNTVELRNWIGSDSVIISAITESVQTKIEAVPLATWNPYDLAKAGTTQVLRLTNGIEAGNIVDVGIDALQIQRPSTIDQTQGIVDWTIQGVPQPISGNDQLTITFR</sequence>
<dbReference type="RefSeq" id="WP_128233814.1">
    <property type="nucleotide sequence ID" value="NZ_SAUY01000038.1"/>
</dbReference>
<reference evidence="1 2" key="1">
    <citation type="submission" date="2019-01" db="EMBL/GenBank/DDBJ databases">
        <title>Sinorhodobacter populi sp. nov. isolated from the symptomatic bark tissue of Populus euramericana canker.</title>
        <authorList>
            <person name="Xu G."/>
        </authorList>
    </citation>
    <scope>NUCLEOTIDE SEQUENCE [LARGE SCALE GENOMIC DNA]</scope>
    <source>
        <strain evidence="1 2">07D10-4-3</strain>
    </source>
</reference>
<reference evidence="1 2" key="2">
    <citation type="submission" date="2019-01" db="EMBL/GenBank/DDBJ databases">
        <authorList>
            <person name="Li Y."/>
        </authorList>
    </citation>
    <scope>NUCLEOTIDE SEQUENCE [LARGE SCALE GENOMIC DNA]</scope>
    <source>
        <strain evidence="1 2">07D10-4-3</strain>
    </source>
</reference>
<dbReference type="Proteomes" id="UP000284451">
    <property type="component" value="Unassembled WGS sequence"/>
</dbReference>